<reference evidence="6" key="1">
    <citation type="submission" date="2022-08" db="UniProtKB">
        <authorList>
            <consortium name="EnsemblMetazoa"/>
        </authorList>
    </citation>
    <scope>IDENTIFICATION</scope>
    <source>
        <strain evidence="6">05x7-T-G4-1.051#20</strain>
    </source>
</reference>
<dbReference type="GO" id="GO:0016042">
    <property type="term" value="P:lipid catabolic process"/>
    <property type="evidence" value="ECO:0007669"/>
    <property type="project" value="UniProtKB-KW"/>
</dbReference>
<evidence type="ECO:0000313" key="6">
    <source>
        <dbReference type="EnsemblMetazoa" id="G18057.1:cds"/>
    </source>
</evidence>
<feature type="domain" description="B box-type" evidence="5">
    <location>
        <begin position="12"/>
        <end position="63"/>
    </location>
</feature>
<dbReference type="SUPFAM" id="SSF52540">
    <property type="entry name" value="P-loop containing nucleoside triphosphate hydrolases"/>
    <property type="match status" value="1"/>
</dbReference>
<evidence type="ECO:0000256" key="4">
    <source>
        <dbReference type="SAM" id="Phobius"/>
    </source>
</evidence>
<protein>
    <recommendedName>
        <fullName evidence="5">B box-type domain-containing protein</fullName>
    </recommendedName>
</protein>
<keyword evidence="7" id="KW-1185">Reference proteome</keyword>
<keyword evidence="3" id="KW-0863">Zinc-finger</keyword>
<dbReference type="InterPro" id="IPR000073">
    <property type="entry name" value="AB_hydrolase_1"/>
</dbReference>
<accession>A0A8W8JAA0</accession>
<dbReference type="PROSITE" id="PS50119">
    <property type="entry name" value="ZF_BBOX"/>
    <property type="match status" value="1"/>
</dbReference>
<keyword evidence="4" id="KW-0812">Transmembrane</keyword>
<proteinExistence type="predicted"/>
<keyword evidence="1" id="KW-0442">Lipid degradation</keyword>
<dbReference type="PANTHER" id="PTHR11005">
    <property type="entry name" value="LYSOSOMAL ACID LIPASE-RELATED"/>
    <property type="match status" value="1"/>
</dbReference>
<dbReference type="GO" id="GO:0008270">
    <property type="term" value="F:zinc ion binding"/>
    <property type="evidence" value="ECO:0007669"/>
    <property type="project" value="UniProtKB-KW"/>
</dbReference>
<dbReference type="GO" id="GO:0005525">
    <property type="term" value="F:GTP binding"/>
    <property type="evidence" value="ECO:0007669"/>
    <property type="project" value="InterPro"/>
</dbReference>
<dbReference type="InterPro" id="IPR001806">
    <property type="entry name" value="Small_GTPase"/>
</dbReference>
<dbReference type="Pfam" id="PF00071">
    <property type="entry name" value="Ras"/>
    <property type="match status" value="1"/>
</dbReference>
<dbReference type="AlphaFoldDB" id="A0A8W8JAA0"/>
<dbReference type="GO" id="GO:0003924">
    <property type="term" value="F:GTPase activity"/>
    <property type="evidence" value="ECO:0007669"/>
    <property type="project" value="InterPro"/>
</dbReference>
<keyword evidence="2" id="KW-0443">Lipid metabolism</keyword>
<evidence type="ECO:0000313" key="7">
    <source>
        <dbReference type="Proteomes" id="UP000005408"/>
    </source>
</evidence>
<dbReference type="SMART" id="SM00174">
    <property type="entry name" value="RHO"/>
    <property type="match status" value="1"/>
</dbReference>
<dbReference type="EnsemblMetazoa" id="G18057.1">
    <property type="protein sequence ID" value="G18057.1:cds"/>
    <property type="gene ID" value="G18057"/>
</dbReference>
<dbReference type="InterPro" id="IPR000315">
    <property type="entry name" value="Znf_B-box"/>
</dbReference>
<keyword evidence="4" id="KW-1133">Transmembrane helix</keyword>
<dbReference type="InterPro" id="IPR027417">
    <property type="entry name" value="P-loop_NTPase"/>
</dbReference>
<keyword evidence="4" id="KW-0472">Membrane</keyword>
<evidence type="ECO:0000259" key="5">
    <source>
        <dbReference type="PROSITE" id="PS50119"/>
    </source>
</evidence>
<dbReference type="Gene3D" id="3.40.50.1820">
    <property type="entry name" value="alpha/beta hydrolase"/>
    <property type="match status" value="1"/>
</dbReference>
<dbReference type="Pfam" id="PF00561">
    <property type="entry name" value="Abhydrolase_1"/>
    <property type="match status" value="1"/>
</dbReference>
<sequence length="726" mass="82156">MGDSSDDSEGYERPVPCCKCDKQVEFVCEACQRSLCKSCVGEHVADRKSGSHDVKYHHSFREKDKKKAKNHPVPVAKCVIDGWKMSGKTSMIKAYIDGACPDFKTIHPTTHEVHSVRVSHQGRELCIQMYDLPTSEWYDDLRKLILRETYDVFILCIPIDFVNLENESKFFLKELHSSIPELPPIIVIATKIDLRETGDEGKRRQLLTSEEIRHFAKTINAVNYFECSAVKNETFAEILQEIATIFFTPARSIKRKDRRHTKQCFQMTLKIGELPSRCLFGIRKMTAQHRTQYTVLFVLICLGTVTVYSLGALADGISEVHVYMQKNVQCASDGLLQFKLLKHVGFNTHLSDDPEVCMNVTQLITSKGYPCEEHSVITQDGYILGVQRIPRGRNKHPPVTDRPVVFLQHGLLASATNWVTNLANESFGFVLADAGFDVWLGNSRGNTYSTNHVKLSPKEDAFWAWSWDEMAKYDIPAVIEYILKKTGKQQLYFIGHSQGTLQAFAAFSQNATLAKKVKQFYAMGPVATIAHIESPIKYMSIFTDELLFGLLGRKDFLPNDWIFKVLGSTLCKEKITSIICMNVIFLLAGYDTSNLNVTRLPVYISHAPAGTSMQDMVHFAQMSRSGRFQAFDWGSPAKNRIHYNQDTPPVYNVSTMTTPTVLFWADHDWLADPKDVAALQGKITNLKGSYEVKAWNHLDFIWGVDAATVVYKPIIELIIKDLKTNG</sequence>
<dbReference type="SUPFAM" id="SSF53474">
    <property type="entry name" value="alpha/beta-Hydrolases"/>
    <property type="match status" value="1"/>
</dbReference>
<organism evidence="6 7">
    <name type="scientific">Magallana gigas</name>
    <name type="common">Pacific oyster</name>
    <name type="synonym">Crassostrea gigas</name>
    <dbReference type="NCBI Taxonomy" id="29159"/>
    <lineage>
        <taxon>Eukaryota</taxon>
        <taxon>Metazoa</taxon>
        <taxon>Spiralia</taxon>
        <taxon>Lophotrochozoa</taxon>
        <taxon>Mollusca</taxon>
        <taxon>Bivalvia</taxon>
        <taxon>Autobranchia</taxon>
        <taxon>Pteriomorphia</taxon>
        <taxon>Ostreida</taxon>
        <taxon>Ostreoidea</taxon>
        <taxon>Ostreidae</taxon>
        <taxon>Magallana</taxon>
    </lineage>
</organism>
<feature type="transmembrane region" description="Helical" evidence="4">
    <location>
        <begin position="293"/>
        <end position="314"/>
    </location>
</feature>
<evidence type="ECO:0000256" key="2">
    <source>
        <dbReference type="ARBA" id="ARBA00023098"/>
    </source>
</evidence>
<evidence type="ECO:0000256" key="3">
    <source>
        <dbReference type="PROSITE-ProRule" id="PRU00024"/>
    </source>
</evidence>
<keyword evidence="3" id="KW-0479">Metal-binding</keyword>
<keyword evidence="3" id="KW-0862">Zinc</keyword>
<dbReference type="Proteomes" id="UP000005408">
    <property type="component" value="Unassembled WGS sequence"/>
</dbReference>
<dbReference type="FunFam" id="3.40.50.1820:FF:000012">
    <property type="entry name" value="Lipase"/>
    <property type="match status" value="1"/>
</dbReference>
<evidence type="ECO:0000256" key="1">
    <source>
        <dbReference type="ARBA" id="ARBA00022963"/>
    </source>
</evidence>
<dbReference type="Gene3D" id="3.40.50.300">
    <property type="entry name" value="P-loop containing nucleotide triphosphate hydrolases"/>
    <property type="match status" value="1"/>
</dbReference>
<dbReference type="InterPro" id="IPR029058">
    <property type="entry name" value="AB_hydrolase_fold"/>
</dbReference>
<name>A0A8W8JAA0_MAGGI</name>